<protein>
    <submittedName>
        <fullName evidence="3">General secretion pathway protein GspK</fullName>
    </submittedName>
</protein>
<evidence type="ECO:0000256" key="2">
    <source>
        <dbReference type="SAM" id="Phobius"/>
    </source>
</evidence>
<keyword evidence="2" id="KW-0812">Transmembrane</keyword>
<evidence type="ECO:0000313" key="3">
    <source>
        <dbReference type="EMBL" id="QJF04349.1"/>
    </source>
</evidence>
<keyword evidence="2" id="KW-1133">Transmembrane helix</keyword>
<keyword evidence="2" id="KW-0472">Membrane</keyword>
<dbReference type="Proteomes" id="UP000500892">
    <property type="component" value="Chromosome"/>
</dbReference>
<evidence type="ECO:0000256" key="1">
    <source>
        <dbReference type="SAM" id="MobiDB-lite"/>
    </source>
</evidence>
<dbReference type="EMBL" id="CP051772">
    <property type="protein sequence ID" value="QJF04349.1"/>
    <property type="molecule type" value="Genomic_DNA"/>
</dbReference>
<gene>
    <name evidence="3" type="ORF">R7A2020_27255</name>
</gene>
<sequence>MEECPGTRECAAATPERTATMSDSALHDSAGTNWRDESARSGFSLVAVLVFMLIVSAIVVPFAVTAKTRLMIANSEVEQERLSLLAEGLGNVVASALTGGSGGQKFSLDSTPTSCRSGEYSFTVRVQDHGGLIDLNAADDRLLELGFAALGFEQQASAELAKATIRFRDSAKLFADLPRSRSTVGPPEDKQAPFESVSELQEFSALSLIPLHTLNGVFTVNSKRGTISADRAPGRLRAALASASSASVVQAVADAPAYTVDVMVRRDGSGIAGEAGFIIEKSPTGAAFSRVSRSPAAEAGVLPPVAGTADCEMLFGTEAAQILRGWSS</sequence>
<organism evidence="3 4">
    <name type="scientific">Mesorhizobium japonicum R7A</name>
    <dbReference type="NCBI Taxonomy" id="935547"/>
    <lineage>
        <taxon>Bacteria</taxon>
        <taxon>Pseudomonadati</taxon>
        <taxon>Pseudomonadota</taxon>
        <taxon>Alphaproteobacteria</taxon>
        <taxon>Hyphomicrobiales</taxon>
        <taxon>Phyllobacteriaceae</taxon>
        <taxon>Mesorhizobium</taxon>
    </lineage>
</organism>
<reference evidence="3 4" key="1">
    <citation type="submission" date="2020-04" db="EMBL/GenBank/DDBJ databases">
        <title>Mesorhizobium japonicum R7A epigenetic regulation of quorum sensing and ICE transfer.</title>
        <authorList>
            <person name="Ramsay J.P."/>
            <person name="Colombi E."/>
            <person name="Perry B.J."/>
            <person name="Staltari A."/>
        </authorList>
    </citation>
    <scope>NUCLEOTIDE SEQUENCE [LARGE SCALE GENOMIC DNA]</scope>
    <source>
        <strain evidence="3 4">R7A</strain>
    </source>
</reference>
<accession>A0ABX6MY75</accession>
<proteinExistence type="predicted"/>
<keyword evidence="4" id="KW-1185">Reference proteome</keyword>
<feature type="region of interest" description="Disordered" evidence="1">
    <location>
        <begin position="1"/>
        <end position="31"/>
    </location>
</feature>
<name>A0ABX6MY75_9HYPH</name>
<feature type="transmembrane region" description="Helical" evidence="2">
    <location>
        <begin position="43"/>
        <end position="64"/>
    </location>
</feature>
<evidence type="ECO:0000313" key="4">
    <source>
        <dbReference type="Proteomes" id="UP000500892"/>
    </source>
</evidence>